<dbReference type="AlphaFoldDB" id="A0A5C4XEK2"/>
<dbReference type="Proteomes" id="UP000311605">
    <property type="component" value="Unassembled WGS sequence"/>
</dbReference>
<dbReference type="RefSeq" id="WP_139678897.1">
    <property type="nucleotide sequence ID" value="NZ_VDMN01000007.1"/>
</dbReference>
<reference evidence="1 2" key="1">
    <citation type="submission" date="2019-06" db="EMBL/GenBank/DDBJ databases">
        <title>The draft genome of Rhizobium smilacinae PTYR-5.</title>
        <authorList>
            <person name="Liu L."/>
            <person name="Li L."/>
            <person name="Zhang X."/>
        </authorList>
    </citation>
    <scope>NUCLEOTIDE SEQUENCE [LARGE SCALE GENOMIC DNA]</scope>
    <source>
        <strain evidence="1 2">PTYR-5</strain>
    </source>
</reference>
<accession>A0A5C4XEK2</accession>
<dbReference type="EMBL" id="VDMN01000007">
    <property type="protein sequence ID" value="TNM60990.1"/>
    <property type="molecule type" value="Genomic_DNA"/>
</dbReference>
<comment type="caution">
    <text evidence="1">The sequence shown here is derived from an EMBL/GenBank/DDBJ whole genome shotgun (WGS) entry which is preliminary data.</text>
</comment>
<gene>
    <name evidence="1" type="ORF">FHP24_24700</name>
</gene>
<evidence type="ECO:0000313" key="2">
    <source>
        <dbReference type="Proteomes" id="UP000311605"/>
    </source>
</evidence>
<proteinExistence type="predicted"/>
<organism evidence="1 2">
    <name type="scientific">Aliirhizobium smilacinae</name>
    <dbReference type="NCBI Taxonomy" id="1395944"/>
    <lineage>
        <taxon>Bacteria</taxon>
        <taxon>Pseudomonadati</taxon>
        <taxon>Pseudomonadota</taxon>
        <taxon>Alphaproteobacteria</taxon>
        <taxon>Hyphomicrobiales</taxon>
        <taxon>Rhizobiaceae</taxon>
        <taxon>Aliirhizobium</taxon>
    </lineage>
</organism>
<keyword evidence="2" id="KW-1185">Reference proteome</keyword>
<evidence type="ECO:0000313" key="1">
    <source>
        <dbReference type="EMBL" id="TNM60990.1"/>
    </source>
</evidence>
<name>A0A5C4XEK2_9HYPH</name>
<protein>
    <submittedName>
        <fullName evidence="1">Uncharacterized protein</fullName>
    </submittedName>
</protein>
<sequence length="134" mass="14753">MSRPHIPVFSARMSPLAARKGPAVASANACCELHVLRNVDQGEDYRDAVERVNATGLALMGSFLTAGIVMPAAPRKFYGYQWLALLVAGFFTRRNSLGAVPVAFFNDKKTPHVVIPCHVLFAEMRRQSTEPPHF</sequence>